<keyword evidence="8" id="KW-1185">Reference proteome</keyword>
<evidence type="ECO:0000256" key="1">
    <source>
        <dbReference type="ARBA" id="ARBA00001974"/>
    </source>
</evidence>
<dbReference type="EMBL" id="JQNX01000003">
    <property type="protein sequence ID" value="KIE58861.1"/>
    <property type="molecule type" value="Genomic_DNA"/>
</dbReference>
<comment type="cofactor">
    <cofactor evidence="1">
        <name>FAD</name>
        <dbReference type="ChEBI" id="CHEBI:57692"/>
    </cofactor>
</comment>
<dbReference type="InterPro" id="IPR036188">
    <property type="entry name" value="FAD/NAD-bd_sf"/>
</dbReference>
<dbReference type="InterPro" id="IPR039651">
    <property type="entry name" value="FixC-like"/>
</dbReference>
<evidence type="ECO:0000313" key="8">
    <source>
        <dbReference type="Proteomes" id="UP000031594"/>
    </source>
</evidence>
<dbReference type="Gene3D" id="3.50.50.60">
    <property type="entry name" value="FAD/NAD(P)-binding domain"/>
    <property type="match status" value="1"/>
</dbReference>
<evidence type="ECO:0000256" key="4">
    <source>
        <dbReference type="ARBA" id="ARBA00022827"/>
    </source>
</evidence>
<protein>
    <submittedName>
        <fullName evidence="7">Protein fixC</fullName>
    </submittedName>
</protein>
<comment type="similarity">
    <text evidence="2">Belongs to the ETF-QO/FixC family.</text>
</comment>
<dbReference type="PANTHER" id="PTHR43624">
    <property type="entry name" value="ELECTRON TRANSFER FLAVOPROTEIN-QUINONE OXIDOREDUCTASE YDIS-RELATED"/>
    <property type="match status" value="1"/>
</dbReference>
<evidence type="ECO:0000313" key="7">
    <source>
        <dbReference type="EMBL" id="KIE58861.1"/>
    </source>
</evidence>
<dbReference type="SUPFAM" id="SSF51905">
    <property type="entry name" value="FAD/NAD(P)-binding domain"/>
    <property type="match status" value="1"/>
</dbReference>
<organism evidence="7 8">
    <name type="scientific">Methylacidiphilum kamchatkense Kam1</name>
    <dbReference type="NCBI Taxonomy" id="1202785"/>
    <lineage>
        <taxon>Bacteria</taxon>
        <taxon>Pseudomonadati</taxon>
        <taxon>Verrucomicrobiota</taxon>
        <taxon>Methylacidiphilae</taxon>
        <taxon>Methylacidiphilales</taxon>
        <taxon>Methylacidiphilaceae</taxon>
        <taxon>Methylacidiphilum (ex Ratnadevi et al. 2023)</taxon>
    </lineage>
</organism>
<keyword evidence="5" id="KW-0560">Oxidoreductase</keyword>
<dbReference type="InterPro" id="IPR059103">
    <property type="entry name" value="FixC-like_C"/>
</dbReference>
<keyword evidence="4" id="KW-0274">FAD</keyword>
<dbReference type="Pfam" id="PF26311">
    <property type="entry name" value="ETF-QO_FixC_C"/>
    <property type="match status" value="1"/>
</dbReference>
<evidence type="ECO:0000259" key="6">
    <source>
        <dbReference type="Pfam" id="PF26311"/>
    </source>
</evidence>
<gene>
    <name evidence="7" type="ORF">A946_05510</name>
</gene>
<evidence type="ECO:0000256" key="3">
    <source>
        <dbReference type="ARBA" id="ARBA00022630"/>
    </source>
</evidence>
<feature type="domain" description="FixC-like C-terminal" evidence="6">
    <location>
        <begin position="370"/>
        <end position="432"/>
    </location>
</feature>
<dbReference type="Pfam" id="PF12831">
    <property type="entry name" value="FAD_oxidored"/>
    <property type="match status" value="1"/>
</dbReference>
<evidence type="ECO:0000256" key="2">
    <source>
        <dbReference type="ARBA" id="ARBA00006796"/>
    </source>
</evidence>
<sequence>MKEKYDCIVVGAGPGGTAAAYTLASNGLNVIQLERGEYPGSKNVQGAVLYANSLEKIIPDFRMDAPLERFLAEQRVWIIDKDAYVGTTHRTAALNWDNADRYTILRAPFDRWFSKKAQEAGVLLICETTVIDLIKEKERVVGVRTDREDGELYGEVVILADGVNSMLARKAGFRKEIVAKEVALGVKETIFIPQEILENRFGLVDNQGVAIEMLGAITRGMLGTAFLYTNKESISIGIGCLLADLKKEKIPPFELLESLKNHPAVKPLIVGGEVKEYSAHLIPEGGYHAMPQIYGEGWMIVGDAAMFVNSIHREGSNLAMESGRLAAETVIEIKKKKERFNKENLALYKEKLEKSFVLKDLRKYKNFHAVIGKNRHFLTTYPEIMNVSLFSLLKVDGVDKRTKEKETIKNILKRRSVSGILQDAIQLWRATR</sequence>
<keyword evidence="3" id="KW-0285">Flavoprotein</keyword>
<name>A0ABR4ZYP8_9BACT</name>
<dbReference type="Proteomes" id="UP000031594">
    <property type="component" value="Unassembled WGS sequence"/>
</dbReference>
<proteinExistence type="inferred from homology"/>
<accession>A0ABR4ZYP8</accession>
<dbReference type="PANTHER" id="PTHR43624:SF2">
    <property type="entry name" value="ELECTRON TRANSFER FLAVOPROTEIN-QUINONE OXIDOREDUCTASE YDIS-RELATED"/>
    <property type="match status" value="1"/>
</dbReference>
<reference evidence="7 8" key="1">
    <citation type="submission" date="2014-08" db="EMBL/GenBank/DDBJ databases">
        <title>Methylacidiphilum kamchatkense strain Kam1 draft genome sequence.</title>
        <authorList>
            <person name="Birkeland N.-K."/>
            <person name="Erikstad H.A."/>
        </authorList>
    </citation>
    <scope>NUCLEOTIDE SEQUENCE [LARGE SCALE GENOMIC DNA]</scope>
    <source>
        <strain evidence="7 8">Kam1</strain>
    </source>
</reference>
<dbReference type="RefSeq" id="WP_039721308.1">
    <property type="nucleotide sequence ID" value="NZ_JQNX01000003.1"/>
</dbReference>
<dbReference type="SUPFAM" id="SSF54373">
    <property type="entry name" value="FAD-linked reductases, C-terminal domain"/>
    <property type="match status" value="1"/>
</dbReference>
<dbReference type="PRINTS" id="PR00411">
    <property type="entry name" value="PNDRDTASEI"/>
</dbReference>
<evidence type="ECO:0000256" key="5">
    <source>
        <dbReference type="ARBA" id="ARBA00023002"/>
    </source>
</evidence>
<comment type="caution">
    <text evidence="7">The sequence shown here is derived from an EMBL/GenBank/DDBJ whole genome shotgun (WGS) entry which is preliminary data.</text>
</comment>